<dbReference type="EMBL" id="JBHTKL010000005">
    <property type="protein sequence ID" value="MFD1019623.1"/>
    <property type="molecule type" value="Genomic_DNA"/>
</dbReference>
<organism evidence="1 2">
    <name type="scientific">Thalassobacillus hwangdonensis</name>
    <dbReference type="NCBI Taxonomy" id="546108"/>
    <lineage>
        <taxon>Bacteria</taxon>
        <taxon>Bacillati</taxon>
        <taxon>Bacillota</taxon>
        <taxon>Bacilli</taxon>
        <taxon>Bacillales</taxon>
        <taxon>Bacillaceae</taxon>
        <taxon>Thalassobacillus</taxon>
    </lineage>
</organism>
<protein>
    <submittedName>
        <fullName evidence="1">Uncharacterized protein</fullName>
    </submittedName>
</protein>
<evidence type="ECO:0000313" key="2">
    <source>
        <dbReference type="Proteomes" id="UP001596990"/>
    </source>
</evidence>
<sequence>MDERSITIEEFNQIIRQWYGKTVQVTTQDGWEPNSAFIKLDDVTVSPDNGVIQLHGEPGESVMEASEHRTSTHIHEIPIIKHPKILFDDAGFTIQTASGTIKIDQINDVGA</sequence>
<name>A0ABW3L3B7_9BACI</name>
<evidence type="ECO:0000313" key="1">
    <source>
        <dbReference type="EMBL" id="MFD1019623.1"/>
    </source>
</evidence>
<comment type="caution">
    <text evidence="1">The sequence shown here is derived from an EMBL/GenBank/DDBJ whole genome shotgun (WGS) entry which is preliminary data.</text>
</comment>
<keyword evidence="2" id="KW-1185">Reference proteome</keyword>
<accession>A0ABW3L3B7</accession>
<reference evidence="2" key="1">
    <citation type="journal article" date="2019" name="Int. J. Syst. Evol. Microbiol.">
        <title>The Global Catalogue of Microorganisms (GCM) 10K type strain sequencing project: providing services to taxonomists for standard genome sequencing and annotation.</title>
        <authorList>
            <consortium name="The Broad Institute Genomics Platform"/>
            <consortium name="The Broad Institute Genome Sequencing Center for Infectious Disease"/>
            <person name="Wu L."/>
            <person name="Ma J."/>
        </authorList>
    </citation>
    <scope>NUCLEOTIDE SEQUENCE [LARGE SCALE GENOMIC DNA]</scope>
    <source>
        <strain evidence="2">CCUG 56607</strain>
    </source>
</reference>
<dbReference type="RefSeq" id="WP_386059808.1">
    <property type="nucleotide sequence ID" value="NZ_JBHTKL010000005.1"/>
</dbReference>
<proteinExistence type="predicted"/>
<dbReference type="Proteomes" id="UP001596990">
    <property type="component" value="Unassembled WGS sequence"/>
</dbReference>
<gene>
    <name evidence="1" type="ORF">ACFQ2J_10605</name>
</gene>